<accession>R9PCF5</accession>
<dbReference type="GO" id="GO:0046982">
    <property type="term" value="F:protein heterodimerization activity"/>
    <property type="evidence" value="ECO:0007669"/>
    <property type="project" value="InterPro"/>
</dbReference>
<keyword evidence="1" id="KW-0963">Cytoplasm</keyword>
<evidence type="ECO:0000313" key="4">
    <source>
        <dbReference type="EMBL" id="GAC99039.1"/>
    </source>
</evidence>
<protein>
    <submittedName>
        <fullName evidence="4">Potential transcriptional repressor subunit</fullName>
    </submittedName>
</protein>
<name>R9PCF5_PSEHS</name>
<proteinExistence type="predicted"/>
<dbReference type="eggNOG" id="KOG2582">
    <property type="taxonomic scope" value="Eukaryota"/>
</dbReference>
<dbReference type="PANTHER" id="PTHR10758">
    <property type="entry name" value="26S PROTEASOME NON-ATPASE REGULATORY SUBUNIT 3/COP9 SIGNALOSOME COMPLEX SUBUNIT 3"/>
    <property type="match status" value="1"/>
</dbReference>
<evidence type="ECO:0000256" key="1">
    <source>
        <dbReference type="ARBA" id="ARBA00022490"/>
    </source>
</evidence>
<dbReference type="GeneID" id="24111905"/>
<dbReference type="EMBL" id="DF238822">
    <property type="protein sequence ID" value="GAC99039.1"/>
    <property type="molecule type" value="Genomic_DNA"/>
</dbReference>
<dbReference type="InterPro" id="IPR009072">
    <property type="entry name" value="Histone-fold"/>
</dbReference>
<evidence type="ECO:0000313" key="5">
    <source>
        <dbReference type="Proteomes" id="UP000014071"/>
    </source>
</evidence>
<dbReference type="InterPro" id="IPR050756">
    <property type="entry name" value="CSN3"/>
</dbReference>
<feature type="domain" description="Transcription factor CBF/NF-Y/archaeal histone" evidence="2">
    <location>
        <begin position="567"/>
        <end position="596"/>
    </location>
</feature>
<dbReference type="Gene3D" id="1.10.20.10">
    <property type="entry name" value="Histone, subunit A"/>
    <property type="match status" value="1"/>
</dbReference>
<gene>
    <name evidence="4" type="ORF">PHSY_006636</name>
</gene>
<evidence type="ECO:0000259" key="3">
    <source>
        <dbReference type="Pfam" id="PF22788"/>
    </source>
</evidence>
<dbReference type="GO" id="GO:0006511">
    <property type="term" value="P:ubiquitin-dependent protein catabolic process"/>
    <property type="evidence" value="ECO:0007669"/>
    <property type="project" value="TreeGrafter"/>
</dbReference>
<dbReference type="InterPro" id="IPR003958">
    <property type="entry name" value="CBFA_NFYB_domain"/>
</dbReference>
<dbReference type="InterPro" id="IPR055089">
    <property type="entry name" value="COP9_N"/>
</dbReference>
<sequence>MAIKILTGIEDTLALILECGSDLARIESTLLPALRKLCKNASSDGEASNARSAAGSSRSQAPTATETALCAPIQSNLDPLSALDPSVHSVGMLYILAARAKGATSSTEGAIVLLSHITAFVQRFDPAQVQLAGDRITQLASTFTALGDQVSEPETALQLLQALASRFLTRSESITTLHPMLAYQYLKTARYAEAATMLLDLPLIDADTSLTPLTHSDVLQYFYYSALIFIKLDRLHDAIDALETVSDLDLFLMKSCALDTRLTRSFACLLDHIATYQCVSSPAVAASAIHMDAYKKLLLVQLLANGKTSRLPKYTSQAVTRSYSMFMSPYDQFVSFYERRGAKWTDELHRLAEDRHDAFEKDRNVGLVRRCLALHRQRRIQRLGKVYSALSLGDIAQKIGVEGEVAVQEVYGDVQEIVRKGWIHATLSPPPSTSSAAAGVVNGDWVVNFDTFGGESYTSTSSISLLEDKIRTAKQWQTLLQQRDRQIEKSHAYLTRLGENSISAVRRETRVARCTFQQLLHLATRARPDFLHNIAPLSFSHSSASTSTQVRTTSRQCKMVKRSAQCKFPVARIKKIMQADEDVGKVAQATPVLICKLSQDRADYSDHRQARASLTRLHFDRVHSESIGALYGKHRRRDG</sequence>
<dbReference type="Pfam" id="PF22788">
    <property type="entry name" value="COP9_hel_rpt"/>
    <property type="match status" value="2"/>
</dbReference>
<dbReference type="Proteomes" id="UP000014071">
    <property type="component" value="Unassembled WGS sequence"/>
</dbReference>
<feature type="domain" description="COP9 signalosome complex subunit 3 N-terminal helical repeats" evidence="3">
    <location>
        <begin position="277"/>
        <end position="319"/>
    </location>
</feature>
<dbReference type="RefSeq" id="XP_012192626.1">
    <property type="nucleotide sequence ID" value="XM_012337236.1"/>
</dbReference>
<dbReference type="OrthoDB" id="29061at2759"/>
<dbReference type="GO" id="GO:0008180">
    <property type="term" value="C:COP9 signalosome"/>
    <property type="evidence" value="ECO:0007669"/>
    <property type="project" value="TreeGrafter"/>
</dbReference>
<dbReference type="PANTHER" id="PTHR10758:SF1">
    <property type="entry name" value="COP9 SIGNALOSOME COMPLEX SUBUNIT 3"/>
    <property type="match status" value="1"/>
</dbReference>
<dbReference type="HOGENOM" id="CLU_028825_2_0_1"/>
<feature type="domain" description="COP9 signalosome complex subunit 3 N-terminal helical repeats" evidence="3">
    <location>
        <begin position="76"/>
        <end position="246"/>
    </location>
</feature>
<dbReference type="AlphaFoldDB" id="R9PCF5"/>
<dbReference type="SUPFAM" id="SSF47113">
    <property type="entry name" value="Histone-fold"/>
    <property type="match status" value="1"/>
</dbReference>
<reference evidence="5" key="1">
    <citation type="journal article" date="2013" name="Genome Announc.">
        <title>Draft genome sequence of the basidiomycetous yeast-like fungus Pseudozyma hubeiensis SY62, which produces an abundant amount of the biosurfactant mannosylerythritol lipids.</title>
        <authorList>
            <person name="Konishi M."/>
            <person name="Hatada Y."/>
            <person name="Horiuchi J."/>
        </authorList>
    </citation>
    <scope>NUCLEOTIDE SEQUENCE [LARGE SCALE GENOMIC DNA]</scope>
    <source>
        <strain evidence="5">SY62</strain>
    </source>
</reference>
<dbReference type="STRING" id="1305764.R9PCF5"/>
<dbReference type="Pfam" id="PF00808">
    <property type="entry name" value="CBFD_NFYB_HMF"/>
    <property type="match status" value="1"/>
</dbReference>
<evidence type="ECO:0000259" key="2">
    <source>
        <dbReference type="Pfam" id="PF00808"/>
    </source>
</evidence>
<keyword evidence="5" id="KW-1185">Reference proteome</keyword>
<organism evidence="4 5">
    <name type="scientific">Pseudozyma hubeiensis (strain SY62)</name>
    <name type="common">Yeast</name>
    <dbReference type="NCBI Taxonomy" id="1305764"/>
    <lineage>
        <taxon>Eukaryota</taxon>
        <taxon>Fungi</taxon>
        <taxon>Dikarya</taxon>
        <taxon>Basidiomycota</taxon>
        <taxon>Ustilaginomycotina</taxon>
        <taxon>Ustilaginomycetes</taxon>
        <taxon>Ustilaginales</taxon>
        <taxon>Ustilaginaceae</taxon>
        <taxon>Pseudozyma</taxon>
    </lineage>
</organism>